<name>A0A1I1QQ31_9FLAO</name>
<dbReference type="STRING" id="870482.SAMN04487987_10732"/>
<reference evidence="2" key="1">
    <citation type="submission" date="2016-10" db="EMBL/GenBank/DDBJ databases">
        <authorList>
            <person name="Varghese N."/>
            <person name="Submissions S."/>
        </authorList>
    </citation>
    <scope>NUCLEOTIDE SEQUENCE [LARGE SCALE GENOMIC DNA]</scope>
    <source>
        <strain evidence="2">DSM 25730</strain>
    </source>
</reference>
<accession>A0A1I1QQ31</accession>
<evidence type="ECO:0008006" key="3">
    <source>
        <dbReference type="Google" id="ProtNLM"/>
    </source>
</evidence>
<sequence>MKVYKVILLLSILVLSCKNETKTTVENKTPEAEVVKKETPRETIKKQQGTFLCNINGEAWSYTKASGIVSRHKKTQKRTAIITFTKQLEKGKESVQLFYDGDTNLLEEATAILKTPKKGGGTMSAMYQLKVKGGKRVSESKISGTLDLSNLNASGTAEVSHMKIRFEEDKLADEAMGTLSFTPISFSGVGYSDAEKLFQTK</sequence>
<organism evidence="1 2">
    <name type="scientific">Algibacter pectinivorans</name>
    <dbReference type="NCBI Taxonomy" id="870482"/>
    <lineage>
        <taxon>Bacteria</taxon>
        <taxon>Pseudomonadati</taxon>
        <taxon>Bacteroidota</taxon>
        <taxon>Flavobacteriia</taxon>
        <taxon>Flavobacteriales</taxon>
        <taxon>Flavobacteriaceae</taxon>
        <taxon>Algibacter</taxon>
    </lineage>
</organism>
<evidence type="ECO:0000313" key="1">
    <source>
        <dbReference type="EMBL" id="SFD24135.1"/>
    </source>
</evidence>
<dbReference type="Proteomes" id="UP000199439">
    <property type="component" value="Unassembled WGS sequence"/>
</dbReference>
<dbReference type="EMBL" id="FOMI01000007">
    <property type="protein sequence ID" value="SFD24135.1"/>
    <property type="molecule type" value="Genomic_DNA"/>
</dbReference>
<gene>
    <name evidence="1" type="ORF">SAMN04487987_10732</name>
</gene>
<evidence type="ECO:0000313" key="2">
    <source>
        <dbReference type="Proteomes" id="UP000199439"/>
    </source>
</evidence>
<protein>
    <recommendedName>
        <fullName evidence="3">Lipoprotein</fullName>
    </recommendedName>
</protein>
<dbReference type="AlphaFoldDB" id="A0A1I1QQ31"/>
<dbReference type="OrthoDB" id="1447335at2"/>
<dbReference type="RefSeq" id="WP_139205248.1">
    <property type="nucleotide sequence ID" value="NZ_FOMI01000007.1"/>
</dbReference>
<proteinExistence type="predicted"/>
<keyword evidence="2" id="KW-1185">Reference proteome</keyword>
<dbReference type="PROSITE" id="PS51257">
    <property type="entry name" value="PROKAR_LIPOPROTEIN"/>
    <property type="match status" value="1"/>
</dbReference>